<protein>
    <submittedName>
        <fullName evidence="2">Lasso peptide biosynthesis B2 protein</fullName>
    </submittedName>
</protein>
<dbReference type="NCBIfam" id="NF033537">
    <property type="entry name" value="lasso_biosyn_B2"/>
    <property type="match status" value="1"/>
</dbReference>
<sequence>MPDLHLTFAPYVHHIFVDREAVILDERNDAYVLLDIDDSALLKHALTTARVSPLVMELYRAGILECAAQPASVREFSPTIGIYGVGNHQWRHTPLHEVTTWKPASLFRSACALSASVMRLRRRGLHEALNAVRHARSTDIAAGYDWREIERLASEIKWYARRSFASAACLEFSLAMHRRLCDNGVHCTFNIGVQKYDFVAHAWIEVDGRVVADSPDLPARMPRILQI</sequence>
<gene>
    <name evidence="2" type="ORF">FOB72_18345</name>
</gene>
<evidence type="ECO:0000313" key="3">
    <source>
        <dbReference type="Proteomes" id="UP000322822"/>
    </source>
</evidence>
<evidence type="ECO:0000313" key="2">
    <source>
        <dbReference type="EMBL" id="QET04121.1"/>
    </source>
</evidence>
<evidence type="ECO:0000259" key="1">
    <source>
        <dbReference type="Pfam" id="PF13471"/>
    </source>
</evidence>
<accession>A0A5P2H7Q3</accession>
<dbReference type="Pfam" id="PF13471">
    <property type="entry name" value="Transglut_core3"/>
    <property type="match status" value="1"/>
</dbReference>
<dbReference type="AlphaFoldDB" id="A0A5P2H7Q3"/>
<dbReference type="InterPro" id="IPR053521">
    <property type="entry name" value="McjB-like"/>
</dbReference>
<dbReference type="InterPro" id="IPR032708">
    <property type="entry name" value="McjB_C"/>
</dbReference>
<name>A0A5P2H7Q3_9BURK</name>
<reference evidence="2 3" key="1">
    <citation type="submission" date="2019-09" db="EMBL/GenBank/DDBJ databases">
        <title>FDA dAtabase for Regulatory Grade micrObial Sequences (FDA-ARGOS): Supporting development and validation of Infectious Disease Dx tests.</title>
        <authorList>
            <person name="Sciortino C."/>
            <person name="Tallon L."/>
            <person name="Sadzewicz L."/>
            <person name="Vavikolanu K."/>
            <person name="Mehta A."/>
            <person name="Aluvathingal J."/>
            <person name="Nadendla S."/>
            <person name="Nandy P."/>
            <person name="Geyer C."/>
            <person name="Yan Y."/>
            <person name="Sichtig H."/>
        </authorList>
    </citation>
    <scope>NUCLEOTIDE SEQUENCE [LARGE SCALE GENOMIC DNA]</scope>
    <source>
        <strain evidence="2 3">FDAARGOS_664</strain>
    </source>
</reference>
<dbReference type="Proteomes" id="UP000322822">
    <property type="component" value="Chromosome 2"/>
</dbReference>
<dbReference type="OrthoDB" id="8937888at2"/>
<dbReference type="RefSeq" id="WP_150374183.1">
    <property type="nucleotide sequence ID" value="NZ_CP044067.1"/>
</dbReference>
<proteinExistence type="predicted"/>
<feature type="domain" description="Microcin J25-processing protein McjB C-terminal" evidence="1">
    <location>
        <begin position="117"/>
        <end position="221"/>
    </location>
</feature>
<organism evidence="2 3">
    <name type="scientific">Cupriavidus pauculus</name>
    <dbReference type="NCBI Taxonomy" id="82633"/>
    <lineage>
        <taxon>Bacteria</taxon>
        <taxon>Pseudomonadati</taxon>
        <taxon>Pseudomonadota</taxon>
        <taxon>Betaproteobacteria</taxon>
        <taxon>Burkholderiales</taxon>
        <taxon>Burkholderiaceae</taxon>
        <taxon>Cupriavidus</taxon>
    </lineage>
</organism>
<dbReference type="EMBL" id="CP044067">
    <property type="protein sequence ID" value="QET04121.1"/>
    <property type="molecule type" value="Genomic_DNA"/>
</dbReference>